<organism evidence="6">
    <name type="scientific">Rhizophora mucronata</name>
    <name type="common">Asiatic mangrove</name>
    <dbReference type="NCBI Taxonomy" id="61149"/>
    <lineage>
        <taxon>Eukaryota</taxon>
        <taxon>Viridiplantae</taxon>
        <taxon>Streptophyta</taxon>
        <taxon>Embryophyta</taxon>
        <taxon>Tracheophyta</taxon>
        <taxon>Spermatophyta</taxon>
        <taxon>Magnoliopsida</taxon>
        <taxon>eudicotyledons</taxon>
        <taxon>Gunneridae</taxon>
        <taxon>Pentapetalae</taxon>
        <taxon>rosids</taxon>
        <taxon>fabids</taxon>
        <taxon>Malpighiales</taxon>
        <taxon>Rhizophoraceae</taxon>
        <taxon>Rhizophora</taxon>
    </lineage>
</organism>
<dbReference type="InterPro" id="IPR050079">
    <property type="entry name" value="DEAD_box_RNA_helicase"/>
</dbReference>
<dbReference type="GO" id="GO:0003724">
    <property type="term" value="F:RNA helicase activity"/>
    <property type="evidence" value="ECO:0007669"/>
    <property type="project" value="TreeGrafter"/>
</dbReference>
<evidence type="ECO:0000256" key="3">
    <source>
        <dbReference type="ARBA" id="ARBA00022806"/>
    </source>
</evidence>
<evidence type="ECO:0000256" key="4">
    <source>
        <dbReference type="ARBA" id="ARBA00022840"/>
    </source>
</evidence>
<accession>A0A2P2KSI3</accession>
<feature type="domain" description="Helicase C-terminal" evidence="5">
    <location>
        <begin position="1"/>
        <end position="57"/>
    </location>
</feature>
<dbReference type="EMBL" id="GGEC01028212">
    <property type="protein sequence ID" value="MBX08696.1"/>
    <property type="molecule type" value="Transcribed_RNA"/>
</dbReference>
<keyword evidence="1" id="KW-0547">Nucleotide-binding</keyword>
<dbReference type="PANTHER" id="PTHR47959:SF24">
    <property type="entry name" value="ATP-DEPENDENT RNA HELICASE"/>
    <property type="match status" value="1"/>
</dbReference>
<dbReference type="AlphaFoldDB" id="A0A2P2KSI3"/>
<keyword evidence="2" id="KW-0378">Hydrolase</keyword>
<dbReference type="SUPFAM" id="SSF52540">
    <property type="entry name" value="P-loop containing nucleoside triphosphate hydrolases"/>
    <property type="match status" value="1"/>
</dbReference>
<name>A0A2P2KSI3_RHIMU</name>
<dbReference type="PANTHER" id="PTHR47959">
    <property type="entry name" value="ATP-DEPENDENT RNA HELICASE RHLE-RELATED"/>
    <property type="match status" value="1"/>
</dbReference>
<evidence type="ECO:0000259" key="5">
    <source>
        <dbReference type="PROSITE" id="PS51194"/>
    </source>
</evidence>
<protein>
    <recommendedName>
        <fullName evidence="5">Helicase C-terminal domain-containing protein</fullName>
    </recommendedName>
</protein>
<keyword evidence="3" id="KW-0347">Helicase</keyword>
<proteinExistence type="predicted"/>
<dbReference type="InterPro" id="IPR027417">
    <property type="entry name" value="P-loop_NTPase"/>
</dbReference>
<evidence type="ECO:0000256" key="1">
    <source>
        <dbReference type="ARBA" id="ARBA00022741"/>
    </source>
</evidence>
<dbReference type="GO" id="GO:0005829">
    <property type="term" value="C:cytosol"/>
    <property type="evidence" value="ECO:0007669"/>
    <property type="project" value="TreeGrafter"/>
</dbReference>
<reference evidence="6" key="1">
    <citation type="submission" date="2018-02" db="EMBL/GenBank/DDBJ databases">
        <title>Rhizophora mucronata_Transcriptome.</title>
        <authorList>
            <person name="Meera S.P."/>
            <person name="Sreeshan A."/>
            <person name="Augustine A."/>
        </authorList>
    </citation>
    <scope>NUCLEOTIDE SEQUENCE</scope>
    <source>
        <tissue evidence="6">Leaf</tissue>
    </source>
</reference>
<evidence type="ECO:0000256" key="2">
    <source>
        <dbReference type="ARBA" id="ARBA00022801"/>
    </source>
</evidence>
<keyword evidence="4" id="KW-0067">ATP-binding</keyword>
<sequence length="109" mass="12485">MGGLQDYIHRVGRTARAGRSGVAISLVNQYELEWYLQIEKLIGKKLPEFPAQEEEVLLLLERVSEAKRIAHMKIKETGGKKRKGGGDGEEDMEKYLGIKDKKFRKLKKK</sequence>
<evidence type="ECO:0000313" key="6">
    <source>
        <dbReference type="EMBL" id="MBX08696.1"/>
    </source>
</evidence>
<dbReference type="PROSITE" id="PS51194">
    <property type="entry name" value="HELICASE_CTER"/>
    <property type="match status" value="1"/>
</dbReference>
<dbReference type="GO" id="GO:0005524">
    <property type="term" value="F:ATP binding"/>
    <property type="evidence" value="ECO:0007669"/>
    <property type="project" value="UniProtKB-KW"/>
</dbReference>
<dbReference type="InterPro" id="IPR001650">
    <property type="entry name" value="Helicase_C-like"/>
</dbReference>
<dbReference type="Gene3D" id="3.40.50.300">
    <property type="entry name" value="P-loop containing nucleotide triphosphate hydrolases"/>
    <property type="match status" value="1"/>
</dbReference>
<dbReference type="GO" id="GO:0016787">
    <property type="term" value="F:hydrolase activity"/>
    <property type="evidence" value="ECO:0007669"/>
    <property type="project" value="UniProtKB-KW"/>
</dbReference>